<reference evidence="1" key="1">
    <citation type="submission" date="2018-05" db="EMBL/GenBank/DDBJ databases">
        <authorList>
            <person name="Lanie J.A."/>
            <person name="Ng W.-L."/>
            <person name="Kazmierczak K.M."/>
            <person name="Andrzejewski T.M."/>
            <person name="Davidsen T.M."/>
            <person name="Wayne K.J."/>
            <person name="Tettelin H."/>
            <person name="Glass J.I."/>
            <person name="Rusch D."/>
            <person name="Podicherti R."/>
            <person name="Tsui H.-C.T."/>
            <person name="Winkler M.E."/>
        </authorList>
    </citation>
    <scope>NUCLEOTIDE SEQUENCE</scope>
</reference>
<dbReference type="EMBL" id="UINC01022460">
    <property type="protein sequence ID" value="SVA92115.1"/>
    <property type="molecule type" value="Genomic_DNA"/>
</dbReference>
<gene>
    <name evidence="1" type="ORF">METZ01_LOCUS144969</name>
</gene>
<sequence>MQDDILLMSKLFESGIPTREKTLEVSHKSTPNLVKVKYSQRLISIKIM</sequence>
<protein>
    <submittedName>
        <fullName evidence="1">Uncharacterized protein</fullName>
    </submittedName>
</protein>
<accession>A0A381ZS59</accession>
<dbReference type="AlphaFoldDB" id="A0A381ZS59"/>
<organism evidence="1">
    <name type="scientific">marine metagenome</name>
    <dbReference type="NCBI Taxonomy" id="408172"/>
    <lineage>
        <taxon>unclassified sequences</taxon>
        <taxon>metagenomes</taxon>
        <taxon>ecological metagenomes</taxon>
    </lineage>
</organism>
<name>A0A381ZS59_9ZZZZ</name>
<evidence type="ECO:0000313" key="1">
    <source>
        <dbReference type="EMBL" id="SVA92115.1"/>
    </source>
</evidence>
<proteinExistence type="predicted"/>